<sequence>MPINLRADGVGQVADHENVLDVVVEVVLDLRRVDLGGQGQRAHKVLSEGVVGLLVLVQDAIDPLAHPVEEVQGLVDRPAEALDRGSPGLVVLRARDGLEGVPLGVTVEHLVGHLDEEAAVGGALSVDGHGGADVASRLDVLAGLGRNRQVNGGVGERARLGAGEEVLDKGAEAVELVGRGVPAEQGLAGVGFQGQGEHVLLVLDVDLDLVLLLGVRDGEAGADLDLGSIFGSGADQGADDSGGLGILVDVPSHGVVEDGEDGLSMTSISPGSFHQTSRTTDIRVRPWGREGHGHGHGMYLRLDVDAERGNVGLDAHVAVSQRAREMYEALGSGGHAGRECVVDERRW</sequence>
<evidence type="ECO:0000313" key="2">
    <source>
        <dbReference type="Proteomes" id="UP001163105"/>
    </source>
</evidence>
<comment type="caution">
    <text evidence="1">The sequence shown here is derived from an EMBL/GenBank/DDBJ whole genome shotgun (WGS) entry which is preliminary data.</text>
</comment>
<evidence type="ECO:0000313" key="1">
    <source>
        <dbReference type="EMBL" id="KAJ6440420.1"/>
    </source>
</evidence>
<reference evidence="1" key="1">
    <citation type="submission" date="2023-01" db="EMBL/GenBank/DDBJ databases">
        <title>The growth and conidiation of Purpureocillium lavendulum are regulated by nitrogen source and histone H3K14 acetylation.</title>
        <authorList>
            <person name="Tang P."/>
            <person name="Han J."/>
            <person name="Zhang C."/>
            <person name="Tang P."/>
            <person name="Qi F."/>
            <person name="Zhang K."/>
            <person name="Liang L."/>
        </authorList>
    </citation>
    <scope>NUCLEOTIDE SEQUENCE</scope>
    <source>
        <strain evidence="1">YMF1.00683</strain>
    </source>
</reference>
<dbReference type="AlphaFoldDB" id="A0AB34FN80"/>
<name>A0AB34FN80_9HYPO</name>
<proteinExistence type="predicted"/>
<protein>
    <submittedName>
        <fullName evidence="1">Uncharacterized protein</fullName>
    </submittedName>
</protein>
<organism evidence="1 2">
    <name type="scientific">Purpureocillium lavendulum</name>
    <dbReference type="NCBI Taxonomy" id="1247861"/>
    <lineage>
        <taxon>Eukaryota</taxon>
        <taxon>Fungi</taxon>
        <taxon>Dikarya</taxon>
        <taxon>Ascomycota</taxon>
        <taxon>Pezizomycotina</taxon>
        <taxon>Sordariomycetes</taxon>
        <taxon>Hypocreomycetidae</taxon>
        <taxon>Hypocreales</taxon>
        <taxon>Ophiocordycipitaceae</taxon>
        <taxon>Purpureocillium</taxon>
    </lineage>
</organism>
<accession>A0AB34FN80</accession>
<keyword evidence="2" id="KW-1185">Reference proteome</keyword>
<dbReference type="Proteomes" id="UP001163105">
    <property type="component" value="Unassembled WGS sequence"/>
</dbReference>
<gene>
    <name evidence="1" type="ORF">O9K51_06210</name>
</gene>
<dbReference type="EMBL" id="JAQHRD010000005">
    <property type="protein sequence ID" value="KAJ6440420.1"/>
    <property type="molecule type" value="Genomic_DNA"/>
</dbReference>